<feature type="signal peptide" evidence="1">
    <location>
        <begin position="1"/>
        <end position="17"/>
    </location>
</feature>
<dbReference type="EMBL" id="CAUJNA010001452">
    <property type="protein sequence ID" value="CAJ1387074.1"/>
    <property type="molecule type" value="Genomic_DNA"/>
</dbReference>
<comment type="caution">
    <text evidence="3">The sequence shown here is derived from an EMBL/GenBank/DDBJ whole genome shotgun (WGS) entry which is preliminary data.</text>
</comment>
<feature type="domain" description="F5/8 type C" evidence="2">
    <location>
        <begin position="123"/>
        <end position="262"/>
    </location>
</feature>
<organism evidence="3 4">
    <name type="scientific">Effrenium voratum</name>
    <dbReference type="NCBI Taxonomy" id="2562239"/>
    <lineage>
        <taxon>Eukaryota</taxon>
        <taxon>Sar</taxon>
        <taxon>Alveolata</taxon>
        <taxon>Dinophyceae</taxon>
        <taxon>Suessiales</taxon>
        <taxon>Symbiodiniaceae</taxon>
        <taxon>Effrenium</taxon>
    </lineage>
</organism>
<dbReference type="InterPro" id="IPR035992">
    <property type="entry name" value="Ricin_B-like_lectins"/>
</dbReference>
<proteinExistence type="predicted"/>
<sequence>MWCLCAALLLGSQAAAAAGPPASFMLISGITSQEEMCLVGSGAAVYLEACSESVAAMDGREVWTLSPGGALTNTASGKCLGAGLERAASGEVLKLAACDNAGPEAKWELQGNGQVKLGAGGVCLSQTGLAPHVADAAAGASVVASSTLDPGHGAVLAVDGVASSFWASKLDEQGPVTLSVDLGEPARVSAVVLDFEYAPSAFALQISSNDGRWTEVYATDSNALKRVKVSLPNAELARGVKVVMTRPHPAHGSLAGHTLYGVRSLEVLGPAMQAVLESCATAAKSGDARDKYFAVSVGTLDTGAGAALRSELPALESADAALSAVVVELAEALPAIPACSSGRAASLQAVSASAAVRRVAADSGVKLDAAQKDALFQEAKLTVVAARSAMQK</sequence>
<protein>
    <recommendedName>
        <fullName evidence="2">F5/8 type C domain-containing protein</fullName>
    </recommendedName>
</protein>
<dbReference type="PROSITE" id="PS50022">
    <property type="entry name" value="FA58C_3"/>
    <property type="match status" value="1"/>
</dbReference>
<dbReference type="SUPFAM" id="SSF49785">
    <property type="entry name" value="Galactose-binding domain-like"/>
    <property type="match status" value="1"/>
</dbReference>
<reference evidence="3" key="1">
    <citation type="submission" date="2023-08" db="EMBL/GenBank/DDBJ databases">
        <authorList>
            <person name="Chen Y."/>
            <person name="Shah S."/>
            <person name="Dougan E. K."/>
            <person name="Thang M."/>
            <person name="Chan C."/>
        </authorList>
    </citation>
    <scope>NUCLEOTIDE SEQUENCE</scope>
</reference>
<dbReference type="Pfam" id="PF00652">
    <property type="entry name" value="Ricin_B_lectin"/>
    <property type="match status" value="1"/>
</dbReference>
<dbReference type="InterPro" id="IPR008979">
    <property type="entry name" value="Galactose-bd-like_sf"/>
</dbReference>
<dbReference type="Proteomes" id="UP001178507">
    <property type="component" value="Unassembled WGS sequence"/>
</dbReference>
<dbReference type="SUPFAM" id="SSF50370">
    <property type="entry name" value="Ricin B-like lectins"/>
    <property type="match status" value="1"/>
</dbReference>
<keyword evidence="1" id="KW-0732">Signal</keyword>
<evidence type="ECO:0000313" key="4">
    <source>
        <dbReference type="Proteomes" id="UP001178507"/>
    </source>
</evidence>
<evidence type="ECO:0000259" key="2">
    <source>
        <dbReference type="PROSITE" id="PS50022"/>
    </source>
</evidence>
<dbReference type="AlphaFoldDB" id="A0AA36IG08"/>
<gene>
    <name evidence="3" type="ORF">EVOR1521_LOCUS13218</name>
</gene>
<dbReference type="InterPro" id="IPR000421">
    <property type="entry name" value="FA58C"/>
</dbReference>
<dbReference type="Pfam" id="PF00754">
    <property type="entry name" value="F5_F8_type_C"/>
    <property type="match status" value="1"/>
</dbReference>
<dbReference type="Gene3D" id="2.80.10.50">
    <property type="match status" value="1"/>
</dbReference>
<evidence type="ECO:0000256" key="1">
    <source>
        <dbReference type="SAM" id="SignalP"/>
    </source>
</evidence>
<name>A0AA36IG08_9DINO</name>
<dbReference type="Gene3D" id="2.60.120.260">
    <property type="entry name" value="Galactose-binding domain-like"/>
    <property type="match status" value="1"/>
</dbReference>
<evidence type="ECO:0000313" key="3">
    <source>
        <dbReference type="EMBL" id="CAJ1387074.1"/>
    </source>
</evidence>
<dbReference type="InterPro" id="IPR000772">
    <property type="entry name" value="Ricin_B_lectin"/>
</dbReference>
<feature type="chain" id="PRO_5041338653" description="F5/8 type C domain-containing protein" evidence="1">
    <location>
        <begin position="18"/>
        <end position="392"/>
    </location>
</feature>
<keyword evidence="4" id="KW-1185">Reference proteome</keyword>
<accession>A0AA36IG08</accession>
<dbReference type="PROSITE" id="PS50231">
    <property type="entry name" value="RICIN_B_LECTIN"/>
    <property type="match status" value="1"/>
</dbReference>